<evidence type="ECO:0000256" key="1">
    <source>
        <dbReference type="ARBA" id="ARBA00004711"/>
    </source>
</evidence>
<keyword evidence="6" id="KW-0862">Zinc</keyword>
<comment type="similarity">
    <text evidence="2 8">Belongs to the carbamoyltransferase HypF family.</text>
</comment>
<evidence type="ECO:0000256" key="8">
    <source>
        <dbReference type="PIRNR" id="PIRNR006256"/>
    </source>
</evidence>
<dbReference type="Pfam" id="PF17788">
    <property type="entry name" value="HypF_C"/>
    <property type="match status" value="1"/>
</dbReference>
<dbReference type="GO" id="GO:0016874">
    <property type="term" value="F:ligase activity"/>
    <property type="evidence" value="ECO:0007669"/>
    <property type="project" value="UniProtKB-UniRule"/>
</dbReference>
<dbReference type="SUPFAM" id="SSF55821">
    <property type="entry name" value="YrdC/RibB"/>
    <property type="match status" value="1"/>
</dbReference>
<evidence type="ECO:0000256" key="2">
    <source>
        <dbReference type="ARBA" id="ARBA00008097"/>
    </source>
</evidence>
<evidence type="ECO:0000256" key="9">
    <source>
        <dbReference type="PROSITE-ProRule" id="PRU00520"/>
    </source>
</evidence>
<dbReference type="InterPro" id="IPR017945">
    <property type="entry name" value="DHBP_synth_RibB-like_a/b_dom"/>
</dbReference>
<dbReference type="InterPro" id="IPR017968">
    <property type="entry name" value="Acylphosphatase_CS"/>
</dbReference>
<dbReference type="PANTHER" id="PTHR42959">
    <property type="entry name" value="CARBAMOYLTRANSFERASE"/>
    <property type="match status" value="1"/>
</dbReference>
<dbReference type="Gene3D" id="3.30.420.360">
    <property type="match status" value="1"/>
</dbReference>
<dbReference type="KEGG" id="nhy:JQS43_07500"/>
<evidence type="ECO:0000259" key="11">
    <source>
        <dbReference type="PROSITE" id="PS51163"/>
    </source>
</evidence>
<feature type="active site" evidence="9">
    <location>
        <position position="39"/>
    </location>
</feature>
<organism evidence="12 13">
    <name type="scientific">Natronosporangium hydrolyticum</name>
    <dbReference type="NCBI Taxonomy" id="2811111"/>
    <lineage>
        <taxon>Bacteria</taxon>
        <taxon>Bacillati</taxon>
        <taxon>Actinomycetota</taxon>
        <taxon>Actinomycetes</taxon>
        <taxon>Micromonosporales</taxon>
        <taxon>Micromonosporaceae</taxon>
        <taxon>Natronosporangium</taxon>
    </lineage>
</organism>
<dbReference type="InterPro" id="IPR001792">
    <property type="entry name" value="Acylphosphatase-like_dom"/>
</dbReference>
<dbReference type="SUPFAM" id="SSF54975">
    <property type="entry name" value="Acylphosphatase/BLUF domain-like"/>
    <property type="match status" value="1"/>
</dbReference>
<evidence type="ECO:0000313" key="12">
    <source>
        <dbReference type="EMBL" id="QSB16138.1"/>
    </source>
</evidence>
<evidence type="ECO:0000256" key="7">
    <source>
        <dbReference type="ARBA" id="ARBA00048220"/>
    </source>
</evidence>
<keyword evidence="9" id="KW-0378">Hydrolase</keyword>
<evidence type="ECO:0000259" key="10">
    <source>
        <dbReference type="PROSITE" id="PS51160"/>
    </source>
</evidence>
<keyword evidence="4" id="KW-0479">Metal-binding</keyword>
<dbReference type="PROSITE" id="PS00150">
    <property type="entry name" value="ACYLPHOSPHATASE_1"/>
    <property type="match status" value="1"/>
</dbReference>
<comment type="pathway">
    <text evidence="1">Protein modification; [NiFe] hydrogenase maturation.</text>
</comment>
<dbReference type="EMBL" id="CP070499">
    <property type="protein sequence ID" value="QSB16138.1"/>
    <property type="molecule type" value="Genomic_DNA"/>
</dbReference>
<dbReference type="GO" id="GO:0003998">
    <property type="term" value="F:acylphosphatase activity"/>
    <property type="evidence" value="ECO:0007669"/>
    <property type="project" value="UniProtKB-EC"/>
</dbReference>
<dbReference type="GO" id="GO:0003725">
    <property type="term" value="F:double-stranded RNA binding"/>
    <property type="evidence" value="ECO:0007669"/>
    <property type="project" value="InterPro"/>
</dbReference>
<dbReference type="Pfam" id="PF01300">
    <property type="entry name" value="Sua5_yciO_yrdC"/>
    <property type="match status" value="1"/>
</dbReference>
<evidence type="ECO:0000256" key="6">
    <source>
        <dbReference type="ARBA" id="ARBA00022833"/>
    </source>
</evidence>
<dbReference type="PIRSF" id="PIRSF006256">
    <property type="entry name" value="CMPcnvr_hdrg_mat"/>
    <property type="match status" value="1"/>
</dbReference>
<evidence type="ECO:0000256" key="3">
    <source>
        <dbReference type="ARBA" id="ARBA00022598"/>
    </source>
</evidence>
<dbReference type="Proteomes" id="UP000662857">
    <property type="component" value="Chromosome"/>
</dbReference>
<dbReference type="GO" id="GO:0051604">
    <property type="term" value="P:protein maturation"/>
    <property type="evidence" value="ECO:0007669"/>
    <property type="project" value="TreeGrafter"/>
</dbReference>
<dbReference type="InterPro" id="IPR051060">
    <property type="entry name" value="Carbamoyltrans_HypF-like"/>
</dbReference>
<dbReference type="NCBIfam" id="TIGR00143">
    <property type="entry name" value="hypF"/>
    <property type="match status" value="1"/>
</dbReference>
<sequence>MSQRKRVRAQVEGLVQGVGFRPFVHGLATALGLGGQVGNDSTGVFVDVEGDQAAVTEFLSRLQHEHPPLALVDRITVTNQPPAGATTFQIAASRADPRRRSRIPPDVATCPDCLRELTDPADRRHRHPFISCTDCGPRFTIVTGTPYDRPQTTMAGFPLCPGCHQEYDDPGDRRFHAQPVCCPACGPRLTLCDATGAALPGEPVAAAAALLRAGRVVAVKGLGGYHLAVDGRQEPAVAELRTRKHRDEKPFAVMVPDLVAAAELCHLASGDEQLLRSPARPIVLLRRRDDLMLASNVAPGDRRLGLLLPYTPVHHLLLQETAGPIVLTSGNRSDEPIAYQDEPARRALATVADAFLTHDRPIQFRADDSVARTFRGTPQLLRRSRGYVPNPIRLPRAARRPVLGCGAELKNTFCLADGEAAFLSAHIGDLRDYSTLVAYRDGVAAFQRLLGLTPLLIAHDLHPDYLSTRYARELPNDGLAGAELVPVQHHHAHIAACLVDNQETGPVLGVALDGTGYGPDGTLWGGELLVADLVEFQRVGLLCPAPLPGGMSAIRQPWRMAVSYLDLAYDGAPPPDLPVLTRHATSWPQVRRLARGGGSAAPSTSSAGRLFDAAAAILGLRDQISYEGQAAIELEQLADPAELGDYPMRLDEPGTGAPLRLRGADLIRAVADELRRAVPPPVIAARFHNGLAAGLATACLRLRERTGLTTVALSGGVFQNELLLARLVDRLAAADFRVLTHTAVPPNDGGVSLGQAAIAAAQDRAD</sequence>
<evidence type="ECO:0000313" key="13">
    <source>
        <dbReference type="Proteomes" id="UP000662857"/>
    </source>
</evidence>
<feature type="domain" description="YrdC-like" evidence="11">
    <location>
        <begin position="201"/>
        <end position="386"/>
    </location>
</feature>
<dbReference type="Gene3D" id="3.30.110.120">
    <property type="match status" value="1"/>
</dbReference>
<dbReference type="InterPro" id="IPR006070">
    <property type="entry name" value="Sua5-like_dom"/>
</dbReference>
<keyword evidence="5" id="KW-0863">Zinc-finger</keyword>
<comment type="catalytic activity">
    <reaction evidence="7">
        <text>C-terminal L-cysteinyl-[HypE protein] + carbamoyl phosphate + ATP + H2O = C-terminal S-carboxamide-L-cysteinyl-[HypE protein] + AMP + phosphate + diphosphate + H(+)</text>
        <dbReference type="Rhea" id="RHEA:55636"/>
        <dbReference type="Rhea" id="RHEA-COMP:14247"/>
        <dbReference type="Rhea" id="RHEA-COMP:14392"/>
        <dbReference type="ChEBI" id="CHEBI:15377"/>
        <dbReference type="ChEBI" id="CHEBI:15378"/>
        <dbReference type="ChEBI" id="CHEBI:30616"/>
        <dbReference type="ChEBI" id="CHEBI:33019"/>
        <dbReference type="ChEBI" id="CHEBI:43474"/>
        <dbReference type="ChEBI" id="CHEBI:58228"/>
        <dbReference type="ChEBI" id="CHEBI:76913"/>
        <dbReference type="ChEBI" id="CHEBI:139126"/>
        <dbReference type="ChEBI" id="CHEBI:456215"/>
    </reaction>
</comment>
<dbReference type="UniPathway" id="UPA00335"/>
<dbReference type="InterPro" id="IPR036046">
    <property type="entry name" value="Acylphosphatase-like_dom_sf"/>
</dbReference>
<keyword evidence="13" id="KW-1185">Reference proteome</keyword>
<dbReference type="Gene3D" id="3.30.420.40">
    <property type="match status" value="1"/>
</dbReference>
<accession>A0A895YQ78</accession>
<evidence type="ECO:0000256" key="4">
    <source>
        <dbReference type="ARBA" id="ARBA00022723"/>
    </source>
</evidence>
<dbReference type="GO" id="GO:0008270">
    <property type="term" value="F:zinc ion binding"/>
    <property type="evidence" value="ECO:0007669"/>
    <property type="project" value="UniProtKB-KW"/>
</dbReference>
<dbReference type="InterPro" id="IPR041440">
    <property type="entry name" value="HypF_C"/>
</dbReference>
<dbReference type="InterPro" id="IPR011125">
    <property type="entry name" value="Znf_HypF"/>
</dbReference>
<dbReference type="Pfam" id="PF00708">
    <property type="entry name" value="Acylphosphatase"/>
    <property type="match status" value="1"/>
</dbReference>
<dbReference type="Pfam" id="PF22521">
    <property type="entry name" value="HypF_C_2"/>
    <property type="match status" value="1"/>
</dbReference>
<proteinExistence type="inferred from homology"/>
<dbReference type="InterPro" id="IPR055128">
    <property type="entry name" value="HypF_C_2"/>
</dbReference>
<name>A0A895YQ78_9ACTN</name>
<dbReference type="EC" id="6.2.-.-" evidence="8"/>
<dbReference type="Pfam" id="PF07503">
    <property type="entry name" value="zf-HYPF"/>
    <property type="match status" value="2"/>
</dbReference>
<dbReference type="PROSITE" id="PS51160">
    <property type="entry name" value="ACYLPHOSPHATASE_3"/>
    <property type="match status" value="1"/>
</dbReference>
<feature type="active site" evidence="9">
    <location>
        <position position="21"/>
    </location>
</feature>
<evidence type="ECO:0000256" key="5">
    <source>
        <dbReference type="ARBA" id="ARBA00022771"/>
    </source>
</evidence>
<dbReference type="Gene3D" id="3.90.870.50">
    <property type="match status" value="1"/>
</dbReference>
<feature type="domain" description="Acylphosphatase-like" evidence="10">
    <location>
        <begin position="6"/>
        <end position="92"/>
    </location>
</feature>
<dbReference type="AlphaFoldDB" id="A0A895YQ78"/>
<gene>
    <name evidence="12" type="primary">hypF</name>
    <name evidence="12" type="ORF">JQS43_07500</name>
</gene>
<protein>
    <recommendedName>
        <fullName evidence="8">Carbamoyltransferase</fullName>
        <ecNumber evidence="8">6.2.-.-</ecNumber>
    </recommendedName>
</protein>
<dbReference type="RefSeq" id="WP_239678341.1">
    <property type="nucleotide sequence ID" value="NZ_CP070499.1"/>
</dbReference>
<dbReference type="PROSITE" id="PS51163">
    <property type="entry name" value="YRDC"/>
    <property type="match status" value="1"/>
</dbReference>
<comment type="catalytic activity">
    <reaction evidence="9">
        <text>an acyl phosphate + H2O = a carboxylate + phosphate + H(+)</text>
        <dbReference type="Rhea" id="RHEA:14965"/>
        <dbReference type="ChEBI" id="CHEBI:15377"/>
        <dbReference type="ChEBI" id="CHEBI:15378"/>
        <dbReference type="ChEBI" id="CHEBI:29067"/>
        <dbReference type="ChEBI" id="CHEBI:43474"/>
        <dbReference type="ChEBI" id="CHEBI:59918"/>
        <dbReference type="EC" id="3.6.1.7"/>
    </reaction>
</comment>
<dbReference type="PANTHER" id="PTHR42959:SF1">
    <property type="entry name" value="CARBAMOYLTRANSFERASE HYPF"/>
    <property type="match status" value="1"/>
</dbReference>
<dbReference type="InterPro" id="IPR004421">
    <property type="entry name" value="Carbamoyltransferase_HypF"/>
</dbReference>
<keyword evidence="3" id="KW-0436">Ligase</keyword>
<reference evidence="12" key="1">
    <citation type="submission" date="2021-02" db="EMBL/GenBank/DDBJ databases">
        <title>Natrosporangium hydrolyticum gen. nov., sp. nov, a haloalkaliphilic actinobacterium from a soda solonchak soil.</title>
        <authorList>
            <person name="Sorokin D.Y."/>
            <person name="Khijniak T.V."/>
            <person name="Zakharycheva A.P."/>
            <person name="Boueva O.V."/>
            <person name="Ariskina E.V."/>
            <person name="Hahnke R.L."/>
            <person name="Bunk B."/>
            <person name="Sproer C."/>
            <person name="Schumann P."/>
            <person name="Evtushenko L.I."/>
            <person name="Kublanov I.V."/>
        </authorList>
    </citation>
    <scope>NUCLEOTIDE SEQUENCE</scope>
    <source>
        <strain evidence="12">DSM 106523</strain>
    </source>
</reference>
<dbReference type="GO" id="GO:0016743">
    <property type="term" value="F:carboxyl- or carbamoyltransferase activity"/>
    <property type="evidence" value="ECO:0007669"/>
    <property type="project" value="UniProtKB-UniRule"/>
</dbReference>